<accession>A0A4Y2QSQ4</accession>
<proteinExistence type="predicted"/>
<dbReference type="EMBL" id="BGPR01014704">
    <property type="protein sequence ID" value="GBN66328.1"/>
    <property type="molecule type" value="Genomic_DNA"/>
</dbReference>
<protein>
    <submittedName>
        <fullName evidence="1">Uncharacterized protein</fullName>
    </submittedName>
</protein>
<organism evidence="1 2">
    <name type="scientific">Araneus ventricosus</name>
    <name type="common">Orbweaver spider</name>
    <name type="synonym">Epeira ventricosa</name>
    <dbReference type="NCBI Taxonomy" id="182803"/>
    <lineage>
        <taxon>Eukaryota</taxon>
        <taxon>Metazoa</taxon>
        <taxon>Ecdysozoa</taxon>
        <taxon>Arthropoda</taxon>
        <taxon>Chelicerata</taxon>
        <taxon>Arachnida</taxon>
        <taxon>Araneae</taxon>
        <taxon>Araneomorphae</taxon>
        <taxon>Entelegynae</taxon>
        <taxon>Araneoidea</taxon>
        <taxon>Araneidae</taxon>
        <taxon>Araneus</taxon>
    </lineage>
</organism>
<gene>
    <name evidence="1" type="ORF">AVEN_262006_1</name>
</gene>
<evidence type="ECO:0000313" key="2">
    <source>
        <dbReference type="Proteomes" id="UP000499080"/>
    </source>
</evidence>
<reference evidence="1 2" key="1">
    <citation type="journal article" date="2019" name="Sci. Rep.">
        <title>Orb-weaving spider Araneus ventricosus genome elucidates the spidroin gene catalogue.</title>
        <authorList>
            <person name="Kono N."/>
            <person name="Nakamura H."/>
            <person name="Ohtoshi R."/>
            <person name="Moran D.A.P."/>
            <person name="Shinohara A."/>
            <person name="Yoshida Y."/>
            <person name="Fujiwara M."/>
            <person name="Mori M."/>
            <person name="Tomita M."/>
            <person name="Arakawa K."/>
        </authorList>
    </citation>
    <scope>NUCLEOTIDE SEQUENCE [LARGE SCALE GENOMIC DNA]</scope>
</reference>
<comment type="caution">
    <text evidence="1">The sequence shown here is derived from an EMBL/GenBank/DDBJ whole genome shotgun (WGS) entry which is preliminary data.</text>
</comment>
<dbReference type="AlphaFoldDB" id="A0A4Y2QSQ4"/>
<sequence length="94" mass="11151">MMRKSRKSVYYYLFNPVNTPTNIENARYVIDGGLLLHSVAWESKEKFCSIFNKYAEHEKIILAHDQSYYLLDIQMNRQNRVRNLISDSLEETST</sequence>
<keyword evidence="2" id="KW-1185">Reference proteome</keyword>
<name>A0A4Y2QSQ4_ARAVE</name>
<dbReference type="Proteomes" id="UP000499080">
    <property type="component" value="Unassembled WGS sequence"/>
</dbReference>
<evidence type="ECO:0000313" key="1">
    <source>
        <dbReference type="EMBL" id="GBN66328.1"/>
    </source>
</evidence>